<dbReference type="Proteomes" id="UP001226091">
    <property type="component" value="Chromosome"/>
</dbReference>
<sequence>MSNTPGDNSIIKVRGPLLMYIWMGLFVFGGLIACYILITYGLKFESDYSLIYLGGGLILSPFFIYEALWAFPGFVPGKVLFRIHQGENGSIVSKKNTVQFKNIRNIDLKRNPLNFFNEVFVKTYDNRTVKFKTYNLLHEVNFYDVVDEHIFPHMTDEAKIVWNRKITDDQFLKSMNYERKNHNVE</sequence>
<dbReference type="EMBL" id="CP126116">
    <property type="protein sequence ID" value="WHZ58263.1"/>
    <property type="molecule type" value="Genomic_DNA"/>
</dbReference>
<evidence type="ECO:0000313" key="1">
    <source>
        <dbReference type="EMBL" id="WHZ58263.1"/>
    </source>
</evidence>
<protein>
    <submittedName>
        <fullName evidence="1">DUF5381 family protein</fullName>
    </submittedName>
</protein>
<keyword evidence="2" id="KW-1185">Reference proteome</keyword>
<accession>A0ACD4RCX0</accession>
<evidence type="ECO:0000313" key="2">
    <source>
        <dbReference type="Proteomes" id="UP001226091"/>
    </source>
</evidence>
<name>A0ACD4RCX0_9BACI</name>
<organism evidence="1 2">
    <name type="scientific">Metabacillus hrfriensis</name>
    <dbReference type="NCBI Taxonomy" id="3048891"/>
    <lineage>
        <taxon>Bacteria</taxon>
        <taxon>Bacillati</taxon>
        <taxon>Bacillota</taxon>
        <taxon>Bacilli</taxon>
        <taxon>Bacillales</taxon>
        <taxon>Bacillaceae</taxon>
        <taxon>Metabacillus</taxon>
    </lineage>
</organism>
<proteinExistence type="predicted"/>
<reference evidence="2" key="1">
    <citation type="journal article" date="2025" name="Aquaculture">
        <title>Assessment of the bioflocculant production and safety properties of Metabacillus hrfriensis sp. nov. based on phenotypic and whole-genome sequencing analysis.</title>
        <authorList>
            <person name="Zhang R."/>
            <person name="Zhao Z."/>
            <person name="Luo L."/>
            <person name="Wang S."/>
            <person name="Guo K."/>
            <person name="Xu W."/>
        </authorList>
    </citation>
    <scope>NUCLEOTIDE SEQUENCE [LARGE SCALE GENOMIC DNA]</scope>
    <source>
        <strain evidence="2">CT-WN-B3</strain>
    </source>
</reference>
<gene>
    <name evidence="1" type="ORF">QLQ22_02500</name>
</gene>